<reference evidence="1" key="1">
    <citation type="submission" date="2020-08" db="EMBL/GenBank/DDBJ databases">
        <title>Genome sequencing and assembly of the red palm weevil Rhynchophorus ferrugineus.</title>
        <authorList>
            <person name="Dias G.B."/>
            <person name="Bergman C.M."/>
            <person name="Manee M."/>
        </authorList>
    </citation>
    <scope>NUCLEOTIDE SEQUENCE</scope>
    <source>
        <strain evidence="1">AA-2017</strain>
        <tissue evidence="1">Whole larva</tissue>
    </source>
</reference>
<evidence type="ECO:0000313" key="1">
    <source>
        <dbReference type="EMBL" id="KAF7281669.1"/>
    </source>
</evidence>
<name>A0A834MKG5_RHYFE</name>
<accession>A0A834MKG5</accession>
<evidence type="ECO:0000313" key="2">
    <source>
        <dbReference type="Proteomes" id="UP000625711"/>
    </source>
</evidence>
<dbReference type="OrthoDB" id="10604369at2759"/>
<comment type="caution">
    <text evidence="1">The sequence shown here is derived from an EMBL/GenBank/DDBJ whole genome shotgun (WGS) entry which is preliminary data.</text>
</comment>
<sequence length="241" mass="27398">MWDAFLNRTSESCTGVGVRQQHFGRRKLDIASVEYQSYIHKNVLSYLDHYAMQSKNGKPRKGCPSNKNKTPLVVTTKNDKNFCPIYLKIDTSTKGDSLKEKPGKSSGCECFSNQMTQKAKVPHNADKKKEQSGPELYKNLPVKCPVNINQIAKNKKAKPVNKSEKIINSNQKGKEDKVKQKTKTAKKLPVLILRKRIVPKKGESLLEKSANEKSLKDTKKVELYLISKECSLGRNFRRMKK</sequence>
<organism evidence="1 2">
    <name type="scientific">Rhynchophorus ferrugineus</name>
    <name type="common">Red palm weevil</name>
    <name type="synonym">Curculio ferrugineus</name>
    <dbReference type="NCBI Taxonomy" id="354439"/>
    <lineage>
        <taxon>Eukaryota</taxon>
        <taxon>Metazoa</taxon>
        <taxon>Ecdysozoa</taxon>
        <taxon>Arthropoda</taxon>
        <taxon>Hexapoda</taxon>
        <taxon>Insecta</taxon>
        <taxon>Pterygota</taxon>
        <taxon>Neoptera</taxon>
        <taxon>Endopterygota</taxon>
        <taxon>Coleoptera</taxon>
        <taxon>Polyphaga</taxon>
        <taxon>Cucujiformia</taxon>
        <taxon>Curculionidae</taxon>
        <taxon>Dryophthorinae</taxon>
        <taxon>Rhynchophorus</taxon>
    </lineage>
</organism>
<dbReference type="Proteomes" id="UP000625711">
    <property type="component" value="Unassembled WGS sequence"/>
</dbReference>
<gene>
    <name evidence="1" type="ORF">GWI33_004445</name>
</gene>
<protein>
    <submittedName>
        <fullName evidence="1">Uncharacterized protein</fullName>
    </submittedName>
</protein>
<dbReference type="AlphaFoldDB" id="A0A834MKG5"/>
<keyword evidence="2" id="KW-1185">Reference proteome</keyword>
<proteinExistence type="predicted"/>
<dbReference type="EMBL" id="JAACXV010000230">
    <property type="protein sequence ID" value="KAF7281669.1"/>
    <property type="molecule type" value="Genomic_DNA"/>
</dbReference>